<protein>
    <recommendedName>
        <fullName evidence="3">Exocyst complex component EXO84</fullName>
    </recommendedName>
</protein>
<evidence type="ECO:0000256" key="5">
    <source>
        <dbReference type="ARBA" id="ARBA00022483"/>
    </source>
</evidence>
<dbReference type="EMBL" id="KN847552">
    <property type="protein sequence ID" value="KIW01909.1"/>
    <property type="molecule type" value="Genomic_DNA"/>
</dbReference>
<evidence type="ECO:0000256" key="6">
    <source>
        <dbReference type="ARBA" id="ARBA00022927"/>
    </source>
</evidence>
<evidence type="ECO:0000313" key="10">
    <source>
        <dbReference type="EMBL" id="KIW01909.1"/>
    </source>
</evidence>
<feature type="compositionally biased region" description="Basic residues" evidence="8">
    <location>
        <begin position="14"/>
        <end position="23"/>
    </location>
</feature>
<dbReference type="InParanoid" id="A0A0D2ARV1"/>
<keyword evidence="4" id="KW-0813">Transport</keyword>
<evidence type="ECO:0000256" key="1">
    <source>
        <dbReference type="ARBA" id="ARBA00004398"/>
    </source>
</evidence>
<dbReference type="SUPFAM" id="SSF74788">
    <property type="entry name" value="Cullin repeat-like"/>
    <property type="match status" value="1"/>
</dbReference>
<dbReference type="GeneID" id="27314723"/>
<sequence length="676" mass="75475">MNSSKSDEKEKRGISLRKKRTVKPKISAPKQISGPLPINASTDSLSNSSVRTKNSVERPGLPGAPKPRPRPQNGDTTADLIQRRYSTRFANLPPDFDASAPPVPSVPKITGSFAVQPPSRDGRPSTDSGTRIQIDIKALSNPGLKPDQYVSSLLADASEEAIQNYQYDLREAKNRTSADLTQNVFRNRSQFIKISKEAEKLKGEMRTLRNLMAELTGALGQATLASGGSNSNASADTKKVRRIANRSSVANLEALWNTQLAALWKRVEGSQKYLPAIPGRHIVYENFRWVELNSATWKPRRRVYIILLNDHFLVAAEKKRADGPAPGGKQTQGQGQLVAVRCWPLQDVQLADLSTRALPGGAGQKSPSSNAINVRVGTESYTFATGSADAEVKMQLLTNFRRAQEDLRKSLEEEENLNRDKRSDVAGYWAGRDPGVLQNAELVEAITETSTPRSDILIDVDGKPQSLRWVESQIDELDIDIALQRFEAAVSRVEKFRRIAKGIKNNNVAQSLITLKLNERAAKLEHVIVRYLKDTPSWMTATKRHVDWLVRLGFEDRAREAYLEARTETIKKHIRQVIFEGDLQHYIYQLAFITFTSLKDTALIYQACFPMAMMSACVKWVKEHVDDFNAMLERQLSSVEKESETYTKCMEIALEHCAVLGEAGLDFKNMVGVKSK</sequence>
<evidence type="ECO:0000256" key="2">
    <source>
        <dbReference type="ARBA" id="ARBA00007210"/>
    </source>
</evidence>
<dbReference type="Gene3D" id="1.20.58.1210">
    <property type="entry name" value="Exo84p, N-terminal helical domain"/>
    <property type="match status" value="1"/>
</dbReference>
<comment type="similarity">
    <text evidence="2">Belongs to the EXO84 family.</text>
</comment>
<feature type="compositionally biased region" description="Basic and acidic residues" evidence="8">
    <location>
        <begin position="1"/>
        <end position="13"/>
    </location>
</feature>
<accession>A0A0D2ARV1</accession>
<feature type="coiled-coil region" evidence="7">
    <location>
        <begin position="155"/>
        <end position="218"/>
    </location>
</feature>
<evidence type="ECO:0000256" key="8">
    <source>
        <dbReference type="SAM" id="MobiDB-lite"/>
    </source>
</evidence>
<dbReference type="Pfam" id="PF25345">
    <property type="entry name" value="PH_EXO84"/>
    <property type="match status" value="1"/>
</dbReference>
<reference evidence="10 11" key="1">
    <citation type="submission" date="2015-01" db="EMBL/GenBank/DDBJ databases">
        <title>The Genome Sequence of Ochroconis gallopava CBS43764.</title>
        <authorList>
            <consortium name="The Broad Institute Genomics Platform"/>
            <person name="Cuomo C."/>
            <person name="de Hoog S."/>
            <person name="Gorbushina A."/>
            <person name="Stielow B."/>
            <person name="Teixiera M."/>
            <person name="Abouelleil A."/>
            <person name="Chapman S.B."/>
            <person name="Priest M."/>
            <person name="Young S.K."/>
            <person name="Wortman J."/>
            <person name="Nusbaum C."/>
            <person name="Birren B."/>
        </authorList>
    </citation>
    <scope>NUCLEOTIDE SEQUENCE [LARGE SCALE GENOMIC DNA]</scope>
    <source>
        <strain evidence="10 11">CBS 43764</strain>
    </source>
</reference>
<dbReference type="GO" id="GO:0000145">
    <property type="term" value="C:exocyst"/>
    <property type="evidence" value="ECO:0007669"/>
    <property type="project" value="InterPro"/>
</dbReference>
<dbReference type="GO" id="GO:0015031">
    <property type="term" value="P:protein transport"/>
    <property type="evidence" value="ECO:0007669"/>
    <property type="project" value="UniProtKB-KW"/>
</dbReference>
<dbReference type="GO" id="GO:0030133">
    <property type="term" value="C:transport vesicle"/>
    <property type="evidence" value="ECO:0007669"/>
    <property type="project" value="UniProtKB-SubCell"/>
</dbReference>
<dbReference type="PANTHER" id="PTHR21426:SF12">
    <property type="entry name" value="EXOCYST COMPLEX COMPONENT 8"/>
    <property type="match status" value="1"/>
</dbReference>
<keyword evidence="7" id="KW-0175">Coiled coil</keyword>
<dbReference type="OrthoDB" id="642193at2759"/>
<feature type="coiled-coil region" evidence="7">
    <location>
        <begin position="397"/>
        <end position="424"/>
    </location>
</feature>
<evidence type="ECO:0000256" key="3">
    <source>
        <dbReference type="ARBA" id="ARBA00021269"/>
    </source>
</evidence>
<dbReference type="GO" id="GO:0006893">
    <property type="term" value="P:Golgi to plasma membrane transport"/>
    <property type="evidence" value="ECO:0007669"/>
    <property type="project" value="TreeGrafter"/>
</dbReference>
<gene>
    <name evidence="10" type="ORF">PV09_06750</name>
</gene>
<evidence type="ECO:0000256" key="7">
    <source>
        <dbReference type="SAM" id="Coils"/>
    </source>
</evidence>
<dbReference type="Gene3D" id="1.20.58.1220">
    <property type="entry name" value="Exo84p, C-terminal helical domain"/>
    <property type="match status" value="1"/>
</dbReference>
<dbReference type="InterPro" id="IPR032403">
    <property type="entry name" value="Exo84_C"/>
</dbReference>
<dbReference type="VEuPathDB" id="FungiDB:PV09_06750"/>
<evidence type="ECO:0000256" key="4">
    <source>
        <dbReference type="ARBA" id="ARBA00022448"/>
    </source>
</evidence>
<evidence type="ECO:0000259" key="9">
    <source>
        <dbReference type="Pfam" id="PF16528"/>
    </source>
</evidence>
<dbReference type="AlphaFoldDB" id="A0A0D2ARV1"/>
<keyword evidence="5" id="KW-0268">Exocytosis</keyword>
<dbReference type="Pfam" id="PF16528">
    <property type="entry name" value="Exo84_C"/>
    <property type="match status" value="1"/>
</dbReference>
<dbReference type="PANTHER" id="PTHR21426">
    <property type="entry name" value="EXOCYST COMPLEX COMPONENT 8"/>
    <property type="match status" value="1"/>
</dbReference>
<dbReference type="InterPro" id="IPR042560">
    <property type="entry name" value="Exo84_C_2"/>
</dbReference>
<dbReference type="STRING" id="253628.A0A0D2ARV1"/>
<dbReference type="GO" id="GO:0006887">
    <property type="term" value="P:exocytosis"/>
    <property type="evidence" value="ECO:0007669"/>
    <property type="project" value="UniProtKB-KW"/>
</dbReference>
<dbReference type="RefSeq" id="XP_016211778.1">
    <property type="nucleotide sequence ID" value="XM_016360439.1"/>
</dbReference>
<keyword evidence="11" id="KW-1185">Reference proteome</keyword>
<feature type="region of interest" description="Disordered" evidence="8">
    <location>
        <begin position="1"/>
        <end position="76"/>
    </location>
</feature>
<dbReference type="InterPro" id="IPR042561">
    <property type="entry name" value="Exo84_C_1"/>
</dbReference>
<evidence type="ECO:0000313" key="11">
    <source>
        <dbReference type="Proteomes" id="UP000053259"/>
    </source>
</evidence>
<comment type="subcellular location">
    <subcellularLocation>
        <location evidence="1">Cytoplasmic vesicle</location>
        <location evidence="1">Secretory vesicle</location>
    </subcellularLocation>
</comment>
<proteinExistence type="inferred from homology"/>
<dbReference type="Gene3D" id="2.30.29.30">
    <property type="entry name" value="Pleckstrin-homology domain (PH domain)/Phosphotyrosine-binding domain (PTB)"/>
    <property type="match status" value="1"/>
</dbReference>
<dbReference type="InterPro" id="IPR011993">
    <property type="entry name" value="PH-like_dom_sf"/>
</dbReference>
<keyword evidence="6" id="KW-0653">Protein transport</keyword>
<dbReference type="InterPro" id="IPR033961">
    <property type="entry name" value="Exo84"/>
</dbReference>
<dbReference type="Proteomes" id="UP000053259">
    <property type="component" value="Unassembled WGS sequence"/>
</dbReference>
<feature type="compositionally biased region" description="Polar residues" evidence="8">
    <location>
        <begin position="39"/>
        <end position="53"/>
    </location>
</feature>
<name>A0A0D2ARV1_9PEZI</name>
<organism evidence="10 11">
    <name type="scientific">Verruconis gallopava</name>
    <dbReference type="NCBI Taxonomy" id="253628"/>
    <lineage>
        <taxon>Eukaryota</taxon>
        <taxon>Fungi</taxon>
        <taxon>Dikarya</taxon>
        <taxon>Ascomycota</taxon>
        <taxon>Pezizomycotina</taxon>
        <taxon>Dothideomycetes</taxon>
        <taxon>Pleosporomycetidae</taxon>
        <taxon>Venturiales</taxon>
        <taxon>Sympoventuriaceae</taxon>
        <taxon>Verruconis</taxon>
    </lineage>
</organism>
<dbReference type="InterPro" id="IPR016159">
    <property type="entry name" value="Cullin_repeat-like_dom_sf"/>
</dbReference>
<dbReference type="FunCoup" id="A0A0D2ARV1">
    <property type="interactions" value="174"/>
</dbReference>
<dbReference type="Pfam" id="PF08700">
    <property type="entry name" value="VPS51_Exo84_N"/>
    <property type="match status" value="1"/>
</dbReference>
<feature type="domain" description="Exocyst component Exo84 C-terminal" evidence="9">
    <location>
        <begin position="468"/>
        <end position="668"/>
    </location>
</feature>
<dbReference type="HOGENOM" id="CLU_012488_2_0_1"/>